<reference evidence="2" key="1">
    <citation type="submission" date="2021-07" db="EMBL/GenBank/DDBJ databases">
        <authorList>
            <person name="Catto M.A."/>
            <person name="Jacobson A."/>
            <person name="Kennedy G."/>
            <person name="Labadie P."/>
            <person name="Hunt B.G."/>
            <person name="Srinivasan R."/>
        </authorList>
    </citation>
    <scope>NUCLEOTIDE SEQUENCE</scope>
    <source>
        <strain evidence="2">PL_HMW_Pooled</strain>
        <tissue evidence="2">Head</tissue>
    </source>
</reference>
<sequence>MRDLNLLNVTRYGSDTYEEDKEEGGERSDGDQDSGTAGDCSLRGGARVLLDLLPQEVLLLPGLLVPPPDSRAPVPSPSPSRAGGCCGGGGGGGQNLTRTSSPHRAATRTAPSPRPLPRPGLRGGPGYSDLAPYSMLLPGTRTQVHADDELVQHGHVQHGVLVAVQRGLRLARHQRVPEAHQRVTAARHQQLLHAVQHETADTLRTGTGSASSGQKKKVLLFSASGGRSSARLGCRKARVVTLPASSPRKRRDGASPSAGARIRCRPSGLRAALRWVPSPCEDTSSSSSSCWSSTWSARLATSLRLLDADDMVVVYLSLFLLFFAGNARTSQVEKLRGADRRDSQDRRDYIHHRYRSNRTWRFHSAARLPAASSALRAARLKSAAFFSALPTSYTAVRSSLQDDQYTISL</sequence>
<feature type="region of interest" description="Disordered" evidence="1">
    <location>
        <begin position="1"/>
        <end position="42"/>
    </location>
</feature>
<dbReference type="EMBL" id="JAHWGI010000219">
    <property type="protein sequence ID" value="KAK3911071.1"/>
    <property type="molecule type" value="Genomic_DNA"/>
</dbReference>
<organism evidence="2 3">
    <name type="scientific">Frankliniella fusca</name>
    <dbReference type="NCBI Taxonomy" id="407009"/>
    <lineage>
        <taxon>Eukaryota</taxon>
        <taxon>Metazoa</taxon>
        <taxon>Ecdysozoa</taxon>
        <taxon>Arthropoda</taxon>
        <taxon>Hexapoda</taxon>
        <taxon>Insecta</taxon>
        <taxon>Pterygota</taxon>
        <taxon>Neoptera</taxon>
        <taxon>Paraneoptera</taxon>
        <taxon>Thysanoptera</taxon>
        <taxon>Terebrantia</taxon>
        <taxon>Thripoidea</taxon>
        <taxon>Thripidae</taxon>
        <taxon>Frankliniella</taxon>
    </lineage>
</organism>
<protein>
    <submittedName>
        <fullName evidence="2">Nuclear receptor subfamily 2 group C member 2</fullName>
    </submittedName>
</protein>
<dbReference type="Proteomes" id="UP001219518">
    <property type="component" value="Unassembled WGS sequence"/>
</dbReference>
<accession>A0AAE1GYI4</accession>
<gene>
    <name evidence="2" type="ORF">KUF71_020775</name>
</gene>
<keyword evidence="2" id="KW-0675">Receptor</keyword>
<keyword evidence="3" id="KW-1185">Reference proteome</keyword>
<dbReference type="AlphaFoldDB" id="A0AAE1GYI4"/>
<evidence type="ECO:0000313" key="2">
    <source>
        <dbReference type="EMBL" id="KAK3911071.1"/>
    </source>
</evidence>
<evidence type="ECO:0000256" key="1">
    <source>
        <dbReference type="SAM" id="MobiDB-lite"/>
    </source>
</evidence>
<proteinExistence type="predicted"/>
<comment type="caution">
    <text evidence="2">The sequence shown here is derived from an EMBL/GenBank/DDBJ whole genome shotgun (WGS) entry which is preliminary data.</text>
</comment>
<feature type="compositionally biased region" description="Gly residues" evidence="1">
    <location>
        <begin position="84"/>
        <end position="94"/>
    </location>
</feature>
<feature type="region of interest" description="Disordered" evidence="1">
    <location>
        <begin position="65"/>
        <end position="123"/>
    </location>
</feature>
<feature type="compositionally biased region" description="Pro residues" evidence="1">
    <location>
        <begin position="65"/>
        <end position="78"/>
    </location>
</feature>
<evidence type="ECO:0000313" key="3">
    <source>
        <dbReference type="Proteomes" id="UP001219518"/>
    </source>
</evidence>
<name>A0AAE1GYI4_9NEOP</name>
<reference evidence="2" key="2">
    <citation type="journal article" date="2023" name="BMC Genomics">
        <title>Pest status, molecular evolution, and epigenetic factors derived from the genome assembly of Frankliniella fusca, a thysanopteran phytovirus vector.</title>
        <authorList>
            <person name="Catto M.A."/>
            <person name="Labadie P.E."/>
            <person name="Jacobson A.L."/>
            <person name="Kennedy G.G."/>
            <person name="Srinivasan R."/>
            <person name="Hunt B.G."/>
        </authorList>
    </citation>
    <scope>NUCLEOTIDE SEQUENCE</scope>
    <source>
        <strain evidence="2">PL_HMW_Pooled</strain>
    </source>
</reference>